<accession>A0A4S8IJS3</accession>
<sequence length="189" mass="20876">MDRGAIFYTCHLRFRSWSSSIGQVYTRKGKEKEKEKGKVMDDFEQMRQSLRDIDTERSSLYSQPSYYRESYDQQQHGKEKGSGGEGVSYTVEKEIEDGAVVDGLDLVPDGPLGHHGGGGGGEVRVARRHQRAEARAERSDQGHPPSHTPLLPPSGKEEPKRSRGDEADATQSERARVCLGLGSTLSLTG</sequence>
<proteinExistence type="predicted"/>
<feature type="region of interest" description="Disordered" evidence="1">
    <location>
        <begin position="103"/>
        <end position="189"/>
    </location>
</feature>
<gene>
    <name evidence="2" type="ORF">C4D60_Mb06t01400</name>
</gene>
<organism evidence="2 3">
    <name type="scientific">Musa balbisiana</name>
    <name type="common">Banana</name>
    <dbReference type="NCBI Taxonomy" id="52838"/>
    <lineage>
        <taxon>Eukaryota</taxon>
        <taxon>Viridiplantae</taxon>
        <taxon>Streptophyta</taxon>
        <taxon>Embryophyta</taxon>
        <taxon>Tracheophyta</taxon>
        <taxon>Spermatophyta</taxon>
        <taxon>Magnoliopsida</taxon>
        <taxon>Liliopsida</taxon>
        <taxon>Zingiberales</taxon>
        <taxon>Musaceae</taxon>
        <taxon>Musa</taxon>
    </lineage>
</organism>
<feature type="compositionally biased region" description="Basic and acidic residues" evidence="1">
    <location>
        <begin position="155"/>
        <end position="176"/>
    </location>
</feature>
<feature type="compositionally biased region" description="Low complexity" evidence="1">
    <location>
        <begin position="179"/>
        <end position="189"/>
    </location>
</feature>
<dbReference type="Proteomes" id="UP000317650">
    <property type="component" value="Chromosome 6"/>
</dbReference>
<comment type="caution">
    <text evidence="2">The sequence shown here is derived from an EMBL/GenBank/DDBJ whole genome shotgun (WGS) entry which is preliminary data.</text>
</comment>
<protein>
    <submittedName>
        <fullName evidence="2">Uncharacterized protein</fullName>
    </submittedName>
</protein>
<feature type="compositionally biased region" description="Gly residues" evidence="1">
    <location>
        <begin position="113"/>
        <end position="122"/>
    </location>
</feature>
<reference evidence="2 3" key="1">
    <citation type="journal article" date="2019" name="Nat. Plants">
        <title>Genome sequencing of Musa balbisiana reveals subgenome evolution and function divergence in polyploid bananas.</title>
        <authorList>
            <person name="Yao X."/>
        </authorList>
    </citation>
    <scope>NUCLEOTIDE SEQUENCE [LARGE SCALE GENOMIC DNA]</scope>
    <source>
        <strain evidence="3">cv. DH-PKW</strain>
        <tissue evidence="2">Leaves</tissue>
    </source>
</reference>
<dbReference type="AlphaFoldDB" id="A0A4S8IJS3"/>
<evidence type="ECO:0000313" key="3">
    <source>
        <dbReference type="Proteomes" id="UP000317650"/>
    </source>
</evidence>
<feature type="compositionally biased region" description="Basic and acidic residues" evidence="1">
    <location>
        <begin position="131"/>
        <end position="141"/>
    </location>
</feature>
<keyword evidence="3" id="KW-1185">Reference proteome</keyword>
<evidence type="ECO:0000256" key="1">
    <source>
        <dbReference type="SAM" id="MobiDB-lite"/>
    </source>
</evidence>
<evidence type="ECO:0000313" key="2">
    <source>
        <dbReference type="EMBL" id="THU48667.1"/>
    </source>
</evidence>
<name>A0A4S8IJS3_MUSBA</name>
<feature type="compositionally biased region" description="Basic and acidic residues" evidence="1">
    <location>
        <begin position="69"/>
        <end position="82"/>
    </location>
</feature>
<feature type="region of interest" description="Disordered" evidence="1">
    <location>
        <begin position="49"/>
        <end position="89"/>
    </location>
</feature>
<dbReference type="EMBL" id="PYDT01000009">
    <property type="protein sequence ID" value="THU48667.1"/>
    <property type="molecule type" value="Genomic_DNA"/>
</dbReference>